<sequence length="239" mass="27243">MSVSAVVPMESNPEVFTELAHKIGLSSVLAFNDVYSLTDPDLLSFIPRPCFAIILLFPITEFYETERKRIDSQSSELYSEFGENEKVLWFKQTIKNGCGLYALLHSIGNINDEYLQKDSTIYNFFKEAKNLNVKERADLVQVLEKSYSSLANQGQTEAPEALDDVSLHFISFVKSFKNDHVYELDGRRNSPIDLGQSISPENTDVLLEKNIIDKIQYYMDNADEANKYNFSMMALVPSF</sequence>
<evidence type="ECO:0000256" key="3">
    <source>
        <dbReference type="ARBA" id="ARBA00022670"/>
    </source>
</evidence>
<evidence type="ECO:0000256" key="5">
    <source>
        <dbReference type="ARBA" id="ARBA00022801"/>
    </source>
</evidence>
<feature type="site" description="Transition state stabilizer" evidence="7">
    <location>
        <position position="92"/>
    </location>
</feature>
<gene>
    <name evidence="10" type="ORF">ASCRUDRAFT_30208</name>
</gene>
<organism evidence="10 11">
    <name type="scientific">Ascoidea rubescens DSM 1968</name>
    <dbReference type="NCBI Taxonomy" id="1344418"/>
    <lineage>
        <taxon>Eukaryota</taxon>
        <taxon>Fungi</taxon>
        <taxon>Dikarya</taxon>
        <taxon>Ascomycota</taxon>
        <taxon>Saccharomycotina</taxon>
        <taxon>Saccharomycetes</taxon>
        <taxon>Ascoideaceae</taxon>
        <taxon>Ascoidea</taxon>
    </lineage>
</organism>
<dbReference type="EC" id="3.4.19.12" evidence="8"/>
<dbReference type="InParanoid" id="A0A1D2VQ18"/>
<proteinExistence type="inferred from homology"/>
<dbReference type="AlphaFoldDB" id="A0A1D2VQ18"/>
<protein>
    <recommendedName>
        <fullName evidence="8">Ubiquitin carboxyl-terminal hydrolase</fullName>
        <ecNumber evidence="8">3.4.19.12</ecNumber>
    </recommendedName>
</protein>
<dbReference type="Gene3D" id="3.40.532.10">
    <property type="entry name" value="Peptidase C12, ubiquitin carboxyl-terminal hydrolase"/>
    <property type="match status" value="1"/>
</dbReference>
<feature type="site" description="Important for enzyme activity" evidence="7">
    <location>
        <position position="185"/>
    </location>
</feature>
<keyword evidence="5 7" id="KW-0378">Hydrolase</keyword>
<dbReference type="PANTHER" id="PTHR10589:SF17">
    <property type="entry name" value="UBIQUITIN CARBOXYL-TERMINAL HYDROLASE"/>
    <property type="match status" value="1"/>
</dbReference>
<keyword evidence="11" id="KW-1185">Reference proteome</keyword>
<dbReference type="OrthoDB" id="427186at2759"/>
<evidence type="ECO:0000256" key="8">
    <source>
        <dbReference type="RuleBase" id="RU361215"/>
    </source>
</evidence>
<keyword evidence="4 7" id="KW-0833">Ubl conjugation pathway</keyword>
<dbReference type="CDD" id="cd09616">
    <property type="entry name" value="Peptidase_C12_UCH_L1_L3"/>
    <property type="match status" value="1"/>
</dbReference>
<accession>A0A1D2VQ18</accession>
<evidence type="ECO:0000256" key="6">
    <source>
        <dbReference type="ARBA" id="ARBA00022807"/>
    </source>
</evidence>
<dbReference type="Proteomes" id="UP000095038">
    <property type="component" value="Unassembled WGS sequence"/>
</dbReference>
<dbReference type="InterPro" id="IPR038765">
    <property type="entry name" value="Papain-like_cys_pep_sf"/>
</dbReference>
<dbReference type="GO" id="GO:0004843">
    <property type="term" value="F:cysteine-type deubiquitinase activity"/>
    <property type="evidence" value="ECO:0007669"/>
    <property type="project" value="UniProtKB-UniRule"/>
</dbReference>
<dbReference type="PANTHER" id="PTHR10589">
    <property type="entry name" value="UBIQUITIN CARBOXYL-TERMINAL HYDROLASE"/>
    <property type="match status" value="1"/>
</dbReference>
<dbReference type="Pfam" id="PF01088">
    <property type="entry name" value="Peptidase_C12"/>
    <property type="match status" value="1"/>
</dbReference>
<evidence type="ECO:0000256" key="2">
    <source>
        <dbReference type="ARBA" id="ARBA00009326"/>
    </source>
</evidence>
<comment type="catalytic activity">
    <reaction evidence="1 7 8">
        <text>Thiol-dependent hydrolysis of ester, thioester, amide, peptide and isopeptide bonds formed by the C-terminal Gly of ubiquitin (a 76-residue protein attached to proteins as an intracellular targeting signal).</text>
        <dbReference type="EC" id="3.4.19.12"/>
    </reaction>
</comment>
<dbReference type="PRINTS" id="PR00707">
    <property type="entry name" value="UBCTHYDRLASE"/>
</dbReference>
<dbReference type="GO" id="GO:0005737">
    <property type="term" value="C:cytoplasm"/>
    <property type="evidence" value="ECO:0007669"/>
    <property type="project" value="TreeGrafter"/>
</dbReference>
<name>A0A1D2VQ18_9ASCO</name>
<evidence type="ECO:0000256" key="4">
    <source>
        <dbReference type="ARBA" id="ARBA00022786"/>
    </source>
</evidence>
<dbReference type="EMBL" id="KV454475">
    <property type="protein sequence ID" value="ODV63698.1"/>
    <property type="molecule type" value="Genomic_DNA"/>
</dbReference>
<dbReference type="FunCoup" id="A0A1D2VQ18">
    <property type="interactions" value="553"/>
</dbReference>
<feature type="active site" description="Nucleophile" evidence="7">
    <location>
        <position position="98"/>
    </location>
</feature>
<keyword evidence="3 7" id="KW-0645">Protease</keyword>
<dbReference type="RefSeq" id="XP_020050005.1">
    <property type="nucleotide sequence ID" value="XM_020190169.1"/>
</dbReference>
<dbReference type="InterPro" id="IPR036959">
    <property type="entry name" value="Peptidase_C12_UCH_sf"/>
</dbReference>
<dbReference type="GeneID" id="30963805"/>
<evidence type="ECO:0000256" key="1">
    <source>
        <dbReference type="ARBA" id="ARBA00000707"/>
    </source>
</evidence>
<dbReference type="GO" id="GO:0006511">
    <property type="term" value="P:ubiquitin-dependent protein catabolic process"/>
    <property type="evidence" value="ECO:0007669"/>
    <property type="project" value="UniProtKB-UniRule"/>
</dbReference>
<dbReference type="FunFam" id="3.40.532.10:FF:000006">
    <property type="entry name" value="Ubiquitin carboxyl-terminal hydrolase"/>
    <property type="match status" value="1"/>
</dbReference>
<dbReference type="GO" id="GO:0016579">
    <property type="term" value="P:protein deubiquitination"/>
    <property type="evidence" value="ECO:0007669"/>
    <property type="project" value="TreeGrafter"/>
</dbReference>
<feature type="active site" description="Proton donor" evidence="7">
    <location>
        <position position="168"/>
    </location>
</feature>
<comment type="similarity">
    <text evidence="2 7 8">Belongs to the peptidase C12 family.</text>
</comment>
<evidence type="ECO:0000256" key="7">
    <source>
        <dbReference type="PROSITE-ProRule" id="PRU01393"/>
    </source>
</evidence>
<evidence type="ECO:0000313" key="11">
    <source>
        <dbReference type="Proteomes" id="UP000095038"/>
    </source>
</evidence>
<dbReference type="STRING" id="1344418.A0A1D2VQ18"/>
<dbReference type="InterPro" id="IPR001578">
    <property type="entry name" value="Peptidase_C12_UCH"/>
</dbReference>
<dbReference type="PROSITE" id="PS52048">
    <property type="entry name" value="UCH_DOMAIN"/>
    <property type="match status" value="1"/>
</dbReference>
<evidence type="ECO:0000259" key="9">
    <source>
        <dbReference type="PROSITE" id="PS52048"/>
    </source>
</evidence>
<feature type="domain" description="UCH catalytic" evidence="9">
    <location>
        <begin position="5"/>
        <end position="237"/>
    </location>
</feature>
<keyword evidence="6 7" id="KW-0788">Thiol protease</keyword>
<evidence type="ECO:0000313" key="10">
    <source>
        <dbReference type="EMBL" id="ODV63698.1"/>
    </source>
</evidence>
<reference evidence="11" key="1">
    <citation type="submission" date="2016-05" db="EMBL/GenBank/DDBJ databases">
        <title>Comparative genomics of biotechnologically important yeasts.</title>
        <authorList>
            <consortium name="DOE Joint Genome Institute"/>
            <person name="Riley R."/>
            <person name="Haridas S."/>
            <person name="Wolfe K.H."/>
            <person name="Lopes M.R."/>
            <person name="Hittinger C.T."/>
            <person name="Goker M."/>
            <person name="Salamov A."/>
            <person name="Wisecaver J."/>
            <person name="Long T.M."/>
            <person name="Aerts A.L."/>
            <person name="Barry K."/>
            <person name="Choi C."/>
            <person name="Clum A."/>
            <person name="Coughlan A.Y."/>
            <person name="Deshpande S."/>
            <person name="Douglass A.P."/>
            <person name="Hanson S.J."/>
            <person name="Klenk H.-P."/>
            <person name="Labutti K."/>
            <person name="Lapidus A."/>
            <person name="Lindquist E."/>
            <person name="Lipzen A."/>
            <person name="Meier-Kolthoff J.P."/>
            <person name="Ohm R.A."/>
            <person name="Otillar R.P."/>
            <person name="Pangilinan J."/>
            <person name="Peng Y."/>
            <person name="Rokas A."/>
            <person name="Rosa C.A."/>
            <person name="Scheuner C."/>
            <person name="Sibirny A.A."/>
            <person name="Slot J.C."/>
            <person name="Stielow J.B."/>
            <person name="Sun H."/>
            <person name="Kurtzman C.P."/>
            <person name="Blackwell M."/>
            <person name="Grigoriev I.V."/>
            <person name="Jeffries T.W."/>
        </authorList>
    </citation>
    <scope>NUCLEOTIDE SEQUENCE [LARGE SCALE GENOMIC DNA]</scope>
    <source>
        <strain evidence="11">DSM 1968</strain>
    </source>
</reference>
<dbReference type="SUPFAM" id="SSF54001">
    <property type="entry name" value="Cysteine proteinases"/>
    <property type="match status" value="1"/>
</dbReference>